<dbReference type="Proteomes" id="UP001157006">
    <property type="component" value="Chromosome 3"/>
</dbReference>
<reference evidence="8 9" key="1">
    <citation type="submission" date="2023-01" db="EMBL/GenBank/DDBJ databases">
        <authorList>
            <person name="Kreplak J."/>
        </authorList>
    </citation>
    <scope>NUCLEOTIDE SEQUENCE [LARGE SCALE GENOMIC DNA]</scope>
</reference>
<dbReference type="GO" id="GO:0005741">
    <property type="term" value="C:mitochondrial outer membrane"/>
    <property type="evidence" value="ECO:0007669"/>
    <property type="project" value="UniProtKB-SubCell"/>
</dbReference>
<dbReference type="InterPro" id="IPR003960">
    <property type="entry name" value="ATPase_AAA_CS"/>
</dbReference>
<dbReference type="Pfam" id="PF17862">
    <property type="entry name" value="AAA_lid_3"/>
    <property type="match status" value="1"/>
</dbReference>
<dbReference type="PANTHER" id="PTHR45644:SF83">
    <property type="entry name" value="P-LOOP CONTAINING NUCLEOSIDE TRIPHOSPHATE HYDROLASES SUPERFAMILY PROTEIN"/>
    <property type="match status" value="1"/>
</dbReference>
<evidence type="ECO:0000256" key="5">
    <source>
        <dbReference type="ARBA" id="ARBA00023128"/>
    </source>
</evidence>
<keyword evidence="9" id="KW-1185">Reference proteome</keyword>
<evidence type="ECO:0000259" key="7">
    <source>
        <dbReference type="SMART" id="SM00382"/>
    </source>
</evidence>
<keyword evidence="5" id="KW-0496">Mitochondrion</keyword>
<comment type="subcellular location">
    <subcellularLocation>
        <location evidence="1">Mitochondrion outer membrane</location>
        <topology evidence="1">Single-pass membrane protein</topology>
    </subcellularLocation>
</comment>
<evidence type="ECO:0000256" key="2">
    <source>
        <dbReference type="ARBA" id="ARBA00022741"/>
    </source>
</evidence>
<dbReference type="InterPro" id="IPR003959">
    <property type="entry name" value="ATPase_AAA_core"/>
</dbReference>
<keyword evidence="6" id="KW-1133">Transmembrane helix</keyword>
<dbReference type="Pfam" id="PF00004">
    <property type="entry name" value="AAA"/>
    <property type="match status" value="1"/>
</dbReference>
<feature type="domain" description="AAA+ ATPase" evidence="7">
    <location>
        <begin position="461"/>
        <end position="597"/>
    </location>
</feature>
<proteinExistence type="predicted"/>
<dbReference type="SMART" id="SM00382">
    <property type="entry name" value="AAA"/>
    <property type="match status" value="1"/>
</dbReference>
<evidence type="ECO:0000256" key="6">
    <source>
        <dbReference type="SAM" id="Phobius"/>
    </source>
</evidence>
<dbReference type="Pfam" id="PF24933">
    <property type="entry name" value="DUF7751"/>
    <property type="match status" value="1"/>
</dbReference>
<evidence type="ECO:0000256" key="1">
    <source>
        <dbReference type="ARBA" id="ARBA00004572"/>
    </source>
</evidence>
<dbReference type="GO" id="GO:0005524">
    <property type="term" value="F:ATP binding"/>
    <property type="evidence" value="ECO:0007669"/>
    <property type="project" value="UniProtKB-KW"/>
</dbReference>
<keyword evidence="6" id="KW-0812">Transmembrane</keyword>
<dbReference type="Gene3D" id="3.40.50.300">
    <property type="entry name" value="P-loop containing nucleotide triphosphate hydrolases"/>
    <property type="match status" value="1"/>
</dbReference>
<organism evidence="8 9">
    <name type="scientific">Vicia faba</name>
    <name type="common">Broad bean</name>
    <name type="synonym">Faba vulgaris</name>
    <dbReference type="NCBI Taxonomy" id="3906"/>
    <lineage>
        <taxon>Eukaryota</taxon>
        <taxon>Viridiplantae</taxon>
        <taxon>Streptophyta</taxon>
        <taxon>Embryophyta</taxon>
        <taxon>Tracheophyta</taxon>
        <taxon>Spermatophyta</taxon>
        <taxon>Magnoliopsida</taxon>
        <taxon>eudicotyledons</taxon>
        <taxon>Gunneridae</taxon>
        <taxon>Pentapetalae</taxon>
        <taxon>rosids</taxon>
        <taxon>fabids</taxon>
        <taxon>Fabales</taxon>
        <taxon>Fabaceae</taxon>
        <taxon>Papilionoideae</taxon>
        <taxon>50 kb inversion clade</taxon>
        <taxon>NPAAA clade</taxon>
        <taxon>Hologalegina</taxon>
        <taxon>IRL clade</taxon>
        <taxon>Fabeae</taxon>
        <taxon>Vicia</taxon>
    </lineage>
</organism>
<dbReference type="FunFam" id="3.40.50.300:FF:000416">
    <property type="entry name" value="p-loop nucleoside triphosphate hydrolase superfamily protein"/>
    <property type="match status" value="1"/>
</dbReference>
<dbReference type="GO" id="GO:0016887">
    <property type="term" value="F:ATP hydrolysis activity"/>
    <property type="evidence" value="ECO:0007669"/>
    <property type="project" value="InterPro"/>
</dbReference>
<dbReference type="InterPro" id="IPR041569">
    <property type="entry name" value="AAA_lid_3"/>
</dbReference>
<dbReference type="EMBL" id="OX451738">
    <property type="protein sequence ID" value="CAI8604396.1"/>
    <property type="molecule type" value="Genomic_DNA"/>
</dbReference>
<keyword evidence="4" id="KW-0067">ATP-binding</keyword>
<gene>
    <name evidence="8" type="ORF">VFH_III131120</name>
</gene>
<evidence type="ECO:0000313" key="9">
    <source>
        <dbReference type="Proteomes" id="UP001157006"/>
    </source>
</evidence>
<dbReference type="SUPFAM" id="SSF52540">
    <property type="entry name" value="P-loop containing nucleoside triphosphate hydrolases"/>
    <property type="match status" value="1"/>
</dbReference>
<dbReference type="PANTHER" id="PTHR45644">
    <property type="entry name" value="AAA ATPASE, PUTATIVE (AFU_ORTHOLOGUE AFUA_2G12920)-RELATED-RELATED"/>
    <property type="match status" value="1"/>
</dbReference>
<dbReference type="Gene3D" id="1.10.8.60">
    <property type="match status" value="1"/>
</dbReference>
<evidence type="ECO:0000256" key="3">
    <source>
        <dbReference type="ARBA" id="ARBA00022787"/>
    </source>
</evidence>
<keyword evidence="2" id="KW-0547">Nucleotide-binding</keyword>
<accession>A0AAV1A250</accession>
<feature type="transmembrane region" description="Helical" evidence="6">
    <location>
        <begin position="12"/>
        <end position="32"/>
    </location>
</feature>
<dbReference type="PROSITE" id="PS00674">
    <property type="entry name" value="AAA"/>
    <property type="match status" value="1"/>
</dbReference>
<protein>
    <recommendedName>
        <fullName evidence="7">AAA+ ATPase domain-containing protein</fullName>
    </recommendedName>
</protein>
<dbReference type="InterPro" id="IPR003593">
    <property type="entry name" value="AAA+_ATPase"/>
</dbReference>
<sequence>MKNWIIEFEEKHVLYSLLCFSGLSIGVTTWAINHLSNEISKDQMVTELTNLVFDSTDPKLTLENFPYHLSEKTKILLTSAGYVHLTQHQLYKHVKNLSPINRAILLCGPGEFYQQCLAKALANYFESKILFLDLNYLSTKMHDTYGCWVKRQILLEDRVSGLFGSLSTLSSMLYKNASTESKPDHTRTPWKCGRRFCFDEKLLLDSLYKVLVSISETGPVILYIKNLEEIFLRSRRLYSLFKKLFSKLSGPVLILGSRTYDSKHKRIKVDKRLTRLFPYNIELKPPKDVTSNRLWKDHIEDAKKKKQLQNSISYIVEVLAENDIDCDDLNSISYDDVMLLGNHISEIAASAIFYQLMVNKQPEYRNGKLIISAKSLCHMSSVFQEGESIAKDKNDTNESKKVAPDNAYEKIIRQELIPANKVEVSFSDIGALEDVKESLHDSIMLPLRRPDLFTHGGILKPCKGVLLFGPPGTGKTMLAKAIANEARASFINVSTSTITDMWFGTSEKNVRAVFSLAAKVAPTIIFVDEVDSLLGTRTTNEESVGRRIKNEFMTHWDGLLSKPDEKIIVLGATNLPFALDEAVIRRFHRRIMVGLPSAENRETILKTLLAKEKHEHIDFKELSAMTEGYSGSDLKNLCNAAAYRPIKELMEQEKEQAMKKRKKWAEVENSKDASDTIEEDHVIVLRPLNMEDLREAKNKVAPSYAAEGSNMKMLEQWNDMYGEGGSRKKKEQQLSYFI</sequence>
<dbReference type="InterPro" id="IPR056653">
    <property type="entry name" value="DUF7751"/>
</dbReference>
<keyword evidence="3" id="KW-1000">Mitochondrion outer membrane</keyword>
<dbReference type="InterPro" id="IPR027417">
    <property type="entry name" value="P-loop_NTPase"/>
</dbReference>
<name>A0AAV1A250_VICFA</name>
<evidence type="ECO:0000256" key="4">
    <source>
        <dbReference type="ARBA" id="ARBA00022840"/>
    </source>
</evidence>
<dbReference type="AlphaFoldDB" id="A0AAV1A250"/>
<dbReference type="InterPro" id="IPR051701">
    <property type="entry name" value="Mito_OM_Translocase_MSP1"/>
</dbReference>
<keyword evidence="6" id="KW-0472">Membrane</keyword>
<evidence type="ECO:0000313" key="8">
    <source>
        <dbReference type="EMBL" id="CAI8604396.1"/>
    </source>
</evidence>